<evidence type="ECO:0000256" key="1">
    <source>
        <dbReference type="SAM" id="SignalP"/>
    </source>
</evidence>
<protein>
    <recommendedName>
        <fullName evidence="4">DUF4412 domain-containing protein</fullName>
    </recommendedName>
</protein>
<dbReference type="AlphaFoldDB" id="A0A7C9BAB1"/>
<keyword evidence="3" id="KW-1185">Reference proteome</keyword>
<dbReference type="RefSeq" id="WP_152757027.1">
    <property type="nucleotide sequence ID" value="NZ_WHLY01000002.1"/>
</dbReference>
<gene>
    <name evidence="2" type="ORF">GBK04_03930</name>
</gene>
<keyword evidence="1" id="KW-0732">Signal</keyword>
<evidence type="ECO:0008006" key="4">
    <source>
        <dbReference type="Google" id="ProtNLM"/>
    </source>
</evidence>
<dbReference type="EMBL" id="WHLY01000002">
    <property type="protein sequence ID" value="MPR32516.1"/>
    <property type="molecule type" value="Genomic_DNA"/>
</dbReference>
<sequence length="246" mass="28198">MRISYLFLIGSLSVFLLGGKVVAQTTPPKKSASDAQRNAQWKPEKGKYYFSHALIYEYFNKVDSTKGELWVFIDPVTGTLCFQRESSFGATDDMNEAILAFPNGQMIACGKTESGKKIRETFKNSSVTPVPEDVEFQRETFRKQCIPTGNTRQEFGWQSTEHTLTYLKTNEKSKLWLAEVPFNVYPLYAFDEWEGDAQLPVSFSYTYLLSPQQLVTEADDAYMTVKLIAYESNPYFLDLNQYAKQY</sequence>
<proteinExistence type="predicted"/>
<name>A0A7C9BAB1_9BACT</name>
<accession>A0A7C9BAB1</accession>
<reference evidence="2 3" key="1">
    <citation type="submission" date="2019-10" db="EMBL/GenBank/DDBJ databases">
        <title>Draft Genome Sequence of Cytophagaceae sp. SJW1-29.</title>
        <authorList>
            <person name="Choi A."/>
        </authorList>
    </citation>
    <scope>NUCLEOTIDE SEQUENCE [LARGE SCALE GENOMIC DNA]</scope>
    <source>
        <strain evidence="2 3">SJW1-29</strain>
    </source>
</reference>
<organism evidence="2 3">
    <name type="scientific">Salmonirosea aquatica</name>
    <dbReference type="NCBI Taxonomy" id="2654236"/>
    <lineage>
        <taxon>Bacteria</taxon>
        <taxon>Pseudomonadati</taxon>
        <taxon>Bacteroidota</taxon>
        <taxon>Cytophagia</taxon>
        <taxon>Cytophagales</taxon>
        <taxon>Spirosomataceae</taxon>
        <taxon>Salmonirosea</taxon>
    </lineage>
</organism>
<evidence type="ECO:0000313" key="2">
    <source>
        <dbReference type="EMBL" id="MPR32516.1"/>
    </source>
</evidence>
<dbReference type="Proteomes" id="UP000479293">
    <property type="component" value="Unassembled WGS sequence"/>
</dbReference>
<feature type="chain" id="PRO_5028885309" description="DUF4412 domain-containing protein" evidence="1">
    <location>
        <begin position="24"/>
        <end position="246"/>
    </location>
</feature>
<feature type="signal peptide" evidence="1">
    <location>
        <begin position="1"/>
        <end position="23"/>
    </location>
</feature>
<comment type="caution">
    <text evidence="2">The sequence shown here is derived from an EMBL/GenBank/DDBJ whole genome shotgun (WGS) entry which is preliminary data.</text>
</comment>
<evidence type="ECO:0000313" key="3">
    <source>
        <dbReference type="Proteomes" id="UP000479293"/>
    </source>
</evidence>